<dbReference type="OrthoDB" id="7605094at2"/>
<organism evidence="2 3">
    <name type="scientific">Luminiphilus syltensis NOR5-1B</name>
    <dbReference type="NCBI Taxonomy" id="565045"/>
    <lineage>
        <taxon>Bacteria</taxon>
        <taxon>Pseudomonadati</taxon>
        <taxon>Pseudomonadota</taxon>
        <taxon>Gammaproteobacteria</taxon>
        <taxon>Cellvibrionales</taxon>
        <taxon>Halieaceae</taxon>
        <taxon>Luminiphilus</taxon>
    </lineage>
</organism>
<dbReference type="Pfam" id="PF13577">
    <property type="entry name" value="SnoaL_4"/>
    <property type="match status" value="1"/>
</dbReference>
<protein>
    <recommendedName>
        <fullName evidence="1">SnoaL-like domain-containing protein</fullName>
    </recommendedName>
</protein>
<proteinExistence type="predicted"/>
<evidence type="ECO:0000313" key="3">
    <source>
        <dbReference type="Proteomes" id="UP000004699"/>
    </source>
</evidence>
<dbReference type="SUPFAM" id="SSF54427">
    <property type="entry name" value="NTF2-like"/>
    <property type="match status" value="1"/>
</dbReference>
<dbReference type="STRING" id="565045.NOR51B_1084"/>
<accession>B8KQH8</accession>
<dbReference type="InterPro" id="IPR032710">
    <property type="entry name" value="NTF2-like_dom_sf"/>
</dbReference>
<dbReference type="RefSeq" id="WP_009019885.1">
    <property type="nucleotide sequence ID" value="NZ_DS999411.1"/>
</dbReference>
<evidence type="ECO:0000313" key="2">
    <source>
        <dbReference type="EMBL" id="EED35139.1"/>
    </source>
</evidence>
<dbReference type="EMBL" id="DS999411">
    <property type="protein sequence ID" value="EED35139.1"/>
    <property type="molecule type" value="Genomic_DNA"/>
</dbReference>
<dbReference type="HOGENOM" id="CLU_106738_8_1_6"/>
<sequence>MNKEETAILALMREYCDSIDRGDLAGCAALFSDGSWGIEGSMAQGADEVKAQLDNVTLYEGKPLTRHLMSNVQIFAEEGSTTAEARSCITVMQCVPPDFPMQAIFIGTYYDTYALRESEWCFVERRIVPDLVGNMAFHRADMA</sequence>
<dbReference type="InterPro" id="IPR037401">
    <property type="entry name" value="SnoaL-like"/>
</dbReference>
<gene>
    <name evidence="2" type="ORF">NOR51B_1084</name>
</gene>
<reference evidence="3" key="1">
    <citation type="journal article" date="2013" name="BMC Microbiol.">
        <title>Taxonomy and evolution of bacteriochlorophyll a-containing members of the OM60/NOR5 clade of marine gammaproteobacteria: description of Luminiphilus syltensis gen. nov., sp. nov., reclassification of Haliea rubra as Pseudohaliea rubra gen. nov., comb. nov., and emendation of Chromatocurvus halotolerans.</title>
        <authorList>
            <person name="Spring S."/>
            <person name="Riedel T."/>
            <person name="Sproer C."/>
            <person name="Yan S."/>
            <person name="Harder J."/>
            <person name="Fuchs B.M."/>
        </authorList>
    </citation>
    <scope>NUCLEOTIDE SEQUENCE [LARGE SCALE GENOMIC DNA]</scope>
    <source>
        <strain evidence="3">NOR51-B</strain>
    </source>
</reference>
<keyword evidence="3" id="KW-1185">Reference proteome</keyword>
<dbReference type="Gene3D" id="3.10.450.50">
    <property type="match status" value="1"/>
</dbReference>
<dbReference type="AlphaFoldDB" id="B8KQH8"/>
<name>B8KQH8_9GAMM</name>
<dbReference type="CDD" id="cd00531">
    <property type="entry name" value="NTF2_like"/>
    <property type="match status" value="1"/>
</dbReference>
<feature type="domain" description="SnoaL-like" evidence="1">
    <location>
        <begin position="4"/>
        <end position="126"/>
    </location>
</feature>
<evidence type="ECO:0000259" key="1">
    <source>
        <dbReference type="Pfam" id="PF13577"/>
    </source>
</evidence>
<dbReference type="eggNOG" id="COG5517">
    <property type="taxonomic scope" value="Bacteria"/>
</dbReference>
<dbReference type="Proteomes" id="UP000004699">
    <property type="component" value="Unassembled WGS sequence"/>
</dbReference>